<protein>
    <submittedName>
        <fullName evidence="2">Uncharacterized protein</fullName>
    </submittedName>
</protein>
<accession>A0ABU6RQN1</accession>
<feature type="region of interest" description="Disordered" evidence="1">
    <location>
        <begin position="1"/>
        <end position="61"/>
    </location>
</feature>
<evidence type="ECO:0000256" key="1">
    <source>
        <dbReference type="SAM" id="MobiDB-lite"/>
    </source>
</evidence>
<dbReference type="Proteomes" id="UP001341840">
    <property type="component" value="Unassembled WGS sequence"/>
</dbReference>
<reference evidence="2 3" key="1">
    <citation type="journal article" date="2023" name="Plants (Basel)">
        <title>Bridging the Gap: Combining Genomics and Transcriptomics Approaches to Understand Stylosanthes scabra, an Orphan Legume from the Brazilian Caatinga.</title>
        <authorList>
            <person name="Ferreira-Neto J.R.C."/>
            <person name="da Silva M.D."/>
            <person name="Binneck E."/>
            <person name="de Melo N.F."/>
            <person name="da Silva R.H."/>
            <person name="de Melo A.L.T.M."/>
            <person name="Pandolfi V."/>
            <person name="Bustamante F.O."/>
            <person name="Brasileiro-Vidal A.C."/>
            <person name="Benko-Iseppon A.M."/>
        </authorList>
    </citation>
    <scope>NUCLEOTIDE SEQUENCE [LARGE SCALE GENOMIC DNA]</scope>
    <source>
        <tissue evidence="2">Leaves</tissue>
    </source>
</reference>
<keyword evidence="3" id="KW-1185">Reference proteome</keyword>
<comment type="caution">
    <text evidence="2">The sequence shown here is derived from an EMBL/GenBank/DDBJ whole genome shotgun (WGS) entry which is preliminary data.</text>
</comment>
<evidence type="ECO:0000313" key="2">
    <source>
        <dbReference type="EMBL" id="MED6126270.1"/>
    </source>
</evidence>
<proteinExistence type="predicted"/>
<gene>
    <name evidence="2" type="ORF">PIB30_076765</name>
</gene>
<name>A0ABU6RQN1_9FABA</name>
<evidence type="ECO:0000313" key="3">
    <source>
        <dbReference type="Proteomes" id="UP001341840"/>
    </source>
</evidence>
<dbReference type="EMBL" id="JASCZI010031222">
    <property type="protein sequence ID" value="MED6126270.1"/>
    <property type="molecule type" value="Genomic_DNA"/>
</dbReference>
<organism evidence="2 3">
    <name type="scientific">Stylosanthes scabra</name>
    <dbReference type="NCBI Taxonomy" id="79078"/>
    <lineage>
        <taxon>Eukaryota</taxon>
        <taxon>Viridiplantae</taxon>
        <taxon>Streptophyta</taxon>
        <taxon>Embryophyta</taxon>
        <taxon>Tracheophyta</taxon>
        <taxon>Spermatophyta</taxon>
        <taxon>Magnoliopsida</taxon>
        <taxon>eudicotyledons</taxon>
        <taxon>Gunneridae</taxon>
        <taxon>Pentapetalae</taxon>
        <taxon>rosids</taxon>
        <taxon>fabids</taxon>
        <taxon>Fabales</taxon>
        <taxon>Fabaceae</taxon>
        <taxon>Papilionoideae</taxon>
        <taxon>50 kb inversion clade</taxon>
        <taxon>dalbergioids sensu lato</taxon>
        <taxon>Dalbergieae</taxon>
        <taxon>Pterocarpus clade</taxon>
        <taxon>Stylosanthes</taxon>
    </lineage>
</organism>
<feature type="non-terminal residue" evidence="2">
    <location>
        <position position="1"/>
    </location>
</feature>
<feature type="compositionally biased region" description="Low complexity" evidence="1">
    <location>
        <begin position="26"/>
        <end position="36"/>
    </location>
</feature>
<sequence>RRSLNRCRLSAVTQPPPISSRRRRPCSSAVAPSSPRKFQHSAPPYPSPRSPSSSSKKSSILRVRIPSPSLSLCLSRQWSSGSSQPKNDGFSWSSGDFPTLGFEKDKSSLNSWC</sequence>